<evidence type="ECO:0000256" key="17">
    <source>
        <dbReference type="ARBA" id="ARBA00048906"/>
    </source>
</evidence>
<dbReference type="GO" id="GO:0005811">
    <property type="term" value="C:lipid droplet"/>
    <property type="evidence" value="ECO:0007669"/>
    <property type="project" value="UniProtKB-SubCell"/>
</dbReference>
<dbReference type="AlphaFoldDB" id="A0A6J1WAB9"/>
<keyword evidence="9" id="KW-0560">Oxidoreductase</keyword>
<name>A0A6J1WAB9_9SAUR</name>
<evidence type="ECO:0000313" key="19">
    <source>
        <dbReference type="RefSeq" id="XP_026549399.1"/>
    </source>
</evidence>
<dbReference type="GeneID" id="113431278"/>
<evidence type="ECO:0000256" key="11">
    <source>
        <dbReference type="ARBA" id="ARBA00024072"/>
    </source>
</evidence>
<keyword evidence="3" id="KW-0444">Lipid biosynthesis</keyword>
<keyword evidence="6" id="KW-0256">Endoplasmic reticulum</keyword>
<dbReference type="KEGG" id="nss:113431278"/>
<evidence type="ECO:0000256" key="15">
    <source>
        <dbReference type="ARBA" id="ARBA00042911"/>
    </source>
</evidence>
<protein>
    <recommendedName>
        <fullName evidence="13">Estradiol 17-beta-dehydrogenase 11</fullName>
        <ecNumber evidence="11">1.1.1.62</ecNumber>
    </recommendedName>
    <alternativeName>
        <fullName evidence="14">17-beta-hydroxysteroid dehydrogenase 11</fullName>
    </alternativeName>
    <alternativeName>
        <fullName evidence="15">Dehydrogenase/reductase SDR family member 8</fullName>
    </alternativeName>
</protein>
<evidence type="ECO:0000256" key="2">
    <source>
        <dbReference type="ARBA" id="ARBA00004502"/>
    </source>
</evidence>
<evidence type="ECO:0000256" key="3">
    <source>
        <dbReference type="ARBA" id="ARBA00022516"/>
    </source>
</evidence>
<keyword evidence="5" id="KW-0732">Signal</keyword>
<dbReference type="GO" id="GO:0004303">
    <property type="term" value="F:estradiol 17-beta-dehydrogenase [NAD(P)+] activity"/>
    <property type="evidence" value="ECO:0007669"/>
    <property type="project" value="UniProtKB-EC"/>
</dbReference>
<dbReference type="GO" id="GO:0005783">
    <property type="term" value="C:endoplasmic reticulum"/>
    <property type="evidence" value="ECO:0007669"/>
    <property type="project" value="UniProtKB-SubCell"/>
</dbReference>
<keyword evidence="8" id="KW-0752">Steroid biosynthesis</keyword>
<dbReference type="InterPro" id="IPR036291">
    <property type="entry name" value="NAD(P)-bd_dom_sf"/>
</dbReference>
<dbReference type="GO" id="GO:0006694">
    <property type="term" value="P:steroid biosynthetic process"/>
    <property type="evidence" value="ECO:0007669"/>
    <property type="project" value="UniProtKB-KW"/>
</dbReference>
<keyword evidence="7" id="KW-0521">NADP</keyword>
<dbReference type="Gene3D" id="3.40.50.720">
    <property type="entry name" value="NAD(P)-binding Rossmann-like Domain"/>
    <property type="match status" value="1"/>
</dbReference>
<evidence type="ECO:0000256" key="10">
    <source>
        <dbReference type="ARBA" id="ARBA00023098"/>
    </source>
</evidence>
<dbReference type="Pfam" id="PF00106">
    <property type="entry name" value="adh_short"/>
    <property type="match status" value="1"/>
</dbReference>
<proteinExistence type="inferred from homology"/>
<dbReference type="PANTHER" id="PTHR24322:SF489">
    <property type="entry name" value="ESTRADIOL 17-BETA-DEHYDROGENASE 11"/>
    <property type="match status" value="1"/>
</dbReference>
<evidence type="ECO:0000256" key="14">
    <source>
        <dbReference type="ARBA" id="ARBA00042233"/>
    </source>
</evidence>
<evidence type="ECO:0000256" key="9">
    <source>
        <dbReference type="ARBA" id="ARBA00023002"/>
    </source>
</evidence>
<dbReference type="InterPro" id="IPR002347">
    <property type="entry name" value="SDR_fam"/>
</dbReference>
<evidence type="ECO:0000256" key="12">
    <source>
        <dbReference type="ARBA" id="ARBA00038261"/>
    </source>
</evidence>
<evidence type="ECO:0000256" key="8">
    <source>
        <dbReference type="ARBA" id="ARBA00022955"/>
    </source>
</evidence>
<evidence type="ECO:0000256" key="1">
    <source>
        <dbReference type="ARBA" id="ARBA00004240"/>
    </source>
</evidence>
<evidence type="ECO:0000313" key="18">
    <source>
        <dbReference type="Proteomes" id="UP000504612"/>
    </source>
</evidence>
<evidence type="ECO:0000256" key="7">
    <source>
        <dbReference type="ARBA" id="ARBA00022857"/>
    </source>
</evidence>
<organism evidence="18 19">
    <name type="scientific">Notechis scutatus</name>
    <name type="common">mainland tiger snake</name>
    <dbReference type="NCBI Taxonomy" id="8663"/>
    <lineage>
        <taxon>Eukaryota</taxon>
        <taxon>Metazoa</taxon>
        <taxon>Chordata</taxon>
        <taxon>Craniata</taxon>
        <taxon>Vertebrata</taxon>
        <taxon>Euteleostomi</taxon>
        <taxon>Lepidosauria</taxon>
        <taxon>Squamata</taxon>
        <taxon>Bifurcata</taxon>
        <taxon>Unidentata</taxon>
        <taxon>Episquamata</taxon>
        <taxon>Toxicofera</taxon>
        <taxon>Serpentes</taxon>
        <taxon>Colubroidea</taxon>
        <taxon>Elapidae</taxon>
        <taxon>Hydrophiinae</taxon>
        <taxon>Notechis</taxon>
    </lineage>
</organism>
<evidence type="ECO:0000256" key="13">
    <source>
        <dbReference type="ARBA" id="ARBA00039801"/>
    </source>
</evidence>
<evidence type="ECO:0000256" key="16">
    <source>
        <dbReference type="ARBA" id="ARBA00048022"/>
    </source>
</evidence>
<comment type="catalytic activity">
    <reaction evidence="16">
        <text>17beta-estradiol + NAD(+) = estrone + NADH + H(+)</text>
        <dbReference type="Rhea" id="RHEA:24612"/>
        <dbReference type="ChEBI" id="CHEBI:15378"/>
        <dbReference type="ChEBI" id="CHEBI:16469"/>
        <dbReference type="ChEBI" id="CHEBI:17263"/>
        <dbReference type="ChEBI" id="CHEBI:57540"/>
        <dbReference type="ChEBI" id="CHEBI:57945"/>
        <dbReference type="EC" id="1.1.1.62"/>
    </reaction>
</comment>
<dbReference type="RefSeq" id="XP_026549399.1">
    <property type="nucleotide sequence ID" value="XM_026693614.1"/>
</dbReference>
<dbReference type="EC" id="1.1.1.62" evidence="11"/>
<reference evidence="19" key="1">
    <citation type="submission" date="2025-08" db="UniProtKB">
        <authorList>
            <consortium name="RefSeq"/>
        </authorList>
    </citation>
    <scope>IDENTIFICATION</scope>
</reference>
<evidence type="ECO:0000256" key="4">
    <source>
        <dbReference type="ARBA" id="ARBA00022677"/>
    </source>
</evidence>
<keyword evidence="10" id="KW-0443">Lipid metabolism</keyword>
<sequence>MMKNNHGHIVNVLSVAALVSIPFLVTYCSSKFGALGLHKGFTQELLALGKDGIKTTCLCPYFVSTPLVKNVESRIIPILKPEAVAKRLMDGILCNQKKIVMPSPVSMFSLVEIILPERALVALHEILSIKLDVKKQE</sequence>
<evidence type="ECO:0000256" key="6">
    <source>
        <dbReference type="ARBA" id="ARBA00022824"/>
    </source>
</evidence>
<comment type="subcellular location">
    <subcellularLocation>
        <location evidence="1">Endoplasmic reticulum</location>
    </subcellularLocation>
    <subcellularLocation>
        <location evidence="2">Lipid droplet</location>
    </subcellularLocation>
</comment>
<keyword evidence="4" id="KW-0551">Lipid droplet</keyword>
<dbReference type="Proteomes" id="UP000504612">
    <property type="component" value="Unplaced"/>
</dbReference>
<gene>
    <name evidence="19" type="primary">LOC113431278</name>
</gene>
<dbReference type="PANTHER" id="PTHR24322">
    <property type="entry name" value="PKSB"/>
    <property type="match status" value="1"/>
</dbReference>
<comment type="catalytic activity">
    <reaction evidence="17">
        <text>17beta-estradiol + NADP(+) = estrone + NADPH + H(+)</text>
        <dbReference type="Rhea" id="RHEA:24616"/>
        <dbReference type="ChEBI" id="CHEBI:15378"/>
        <dbReference type="ChEBI" id="CHEBI:16469"/>
        <dbReference type="ChEBI" id="CHEBI:17263"/>
        <dbReference type="ChEBI" id="CHEBI:57783"/>
        <dbReference type="ChEBI" id="CHEBI:58349"/>
        <dbReference type="EC" id="1.1.1.62"/>
    </reaction>
</comment>
<keyword evidence="18" id="KW-1185">Reference proteome</keyword>
<accession>A0A6J1WAB9</accession>
<dbReference type="PRINTS" id="PR00081">
    <property type="entry name" value="GDHRDH"/>
</dbReference>
<dbReference type="SUPFAM" id="SSF51735">
    <property type="entry name" value="NAD(P)-binding Rossmann-fold domains"/>
    <property type="match status" value="1"/>
</dbReference>
<evidence type="ECO:0000256" key="5">
    <source>
        <dbReference type="ARBA" id="ARBA00022729"/>
    </source>
</evidence>
<comment type="similarity">
    <text evidence="12">Belongs to the short-chain dehydrogenases/reductases (SDR) family. 17-beta-HSD 3 subfamily.</text>
</comment>